<name>A0A429Z333_9HYPH</name>
<comment type="caution">
    <text evidence="1">The sequence shown here is derived from an EMBL/GenBank/DDBJ whole genome shotgun (WGS) entry which is preliminary data.</text>
</comment>
<gene>
    <name evidence="1" type="ORF">EJC49_02590</name>
</gene>
<protein>
    <submittedName>
        <fullName evidence="1">Uncharacterized protein</fullName>
    </submittedName>
</protein>
<proteinExistence type="predicted"/>
<evidence type="ECO:0000313" key="2">
    <source>
        <dbReference type="Proteomes" id="UP000278398"/>
    </source>
</evidence>
<dbReference type="EMBL" id="RWKW01000005">
    <property type="protein sequence ID" value="RST88044.1"/>
    <property type="molecule type" value="Genomic_DNA"/>
</dbReference>
<dbReference type="Proteomes" id="UP000278398">
    <property type="component" value="Unassembled WGS sequence"/>
</dbReference>
<dbReference type="RefSeq" id="WP_126697899.1">
    <property type="nucleotide sequence ID" value="NZ_RWKW01000005.1"/>
</dbReference>
<dbReference type="AlphaFoldDB" id="A0A429Z333"/>
<evidence type="ECO:0000313" key="1">
    <source>
        <dbReference type="EMBL" id="RST88044.1"/>
    </source>
</evidence>
<accession>A0A429Z333</accession>
<sequence>MRLLKWLVRMIMRVVAIILIIPVIGVAYGWMTTADRAPPTRSQTAPVAISLQLREEIQGYQRPEEATFVTYAERSVVHAAHDYAAFVATRSESEFPYFGYVGRFWKDYAIAVRTTSNLPVKTRTHLRLLAIGTAHTVDLGLQWAWENTVGRLTEWTAGWRKTQQDRYLASLAFEYASFLDQAPWHRFDHAGKRAGLLKSQPASGNAAIRSWERKLAFGLSLSIKQAAASLLASSFDGRADPSRSHIYVWAQGPVTDAIRGLPDTALERRLGSDGTVFITRRRQAFTDLVPQLISKGIRFTEIGGNQDILLTVLSESSAVQPAGVRRLFEYKLPANPARKRTGFIVPVSSLHVVLPLLVSGGARLEHIYD</sequence>
<reference evidence="1 2" key="1">
    <citation type="submission" date="2018-12" db="EMBL/GenBank/DDBJ databases">
        <title>Mesorhizobium carbonis sp. nov., isolated from coal mine water.</title>
        <authorList>
            <person name="Xin W."/>
            <person name="Xu Z."/>
            <person name="Xiang F."/>
            <person name="Zhang J."/>
            <person name="Xi L."/>
            <person name="Liu J."/>
        </authorList>
    </citation>
    <scope>NUCLEOTIDE SEQUENCE [LARGE SCALE GENOMIC DNA]</scope>
    <source>
        <strain evidence="1 2">B2.3</strain>
    </source>
</reference>
<keyword evidence="2" id="KW-1185">Reference proteome</keyword>
<dbReference type="OrthoDB" id="7550695at2"/>
<organism evidence="1 2">
    <name type="scientific">Aquibium carbonis</name>
    <dbReference type="NCBI Taxonomy" id="2495581"/>
    <lineage>
        <taxon>Bacteria</taxon>
        <taxon>Pseudomonadati</taxon>
        <taxon>Pseudomonadota</taxon>
        <taxon>Alphaproteobacteria</taxon>
        <taxon>Hyphomicrobiales</taxon>
        <taxon>Phyllobacteriaceae</taxon>
        <taxon>Aquibium</taxon>
    </lineage>
</organism>